<dbReference type="Proteomes" id="UP000323824">
    <property type="component" value="Chromosome"/>
</dbReference>
<keyword evidence="3" id="KW-1185">Reference proteome</keyword>
<protein>
    <submittedName>
        <fullName evidence="2">Glycoside hydrolase</fullName>
    </submittedName>
</protein>
<dbReference type="AlphaFoldDB" id="A0A5C1QID3"/>
<proteinExistence type="predicted"/>
<dbReference type="InterPro" id="IPR002044">
    <property type="entry name" value="CBM20"/>
</dbReference>
<dbReference type="SUPFAM" id="SSF81296">
    <property type="entry name" value="E set domains"/>
    <property type="match status" value="1"/>
</dbReference>
<evidence type="ECO:0000259" key="1">
    <source>
        <dbReference type="PROSITE" id="PS51166"/>
    </source>
</evidence>
<organism evidence="2 3">
    <name type="scientific">Thiospirochaeta perfilievii</name>
    <dbReference type="NCBI Taxonomy" id="252967"/>
    <lineage>
        <taxon>Bacteria</taxon>
        <taxon>Pseudomonadati</taxon>
        <taxon>Spirochaetota</taxon>
        <taxon>Spirochaetia</taxon>
        <taxon>Spirochaetales</taxon>
        <taxon>Spirochaetaceae</taxon>
        <taxon>Thiospirochaeta</taxon>
    </lineage>
</organism>
<dbReference type="InterPro" id="IPR013783">
    <property type="entry name" value="Ig-like_fold"/>
</dbReference>
<dbReference type="InterPro" id="IPR014756">
    <property type="entry name" value="Ig_E-set"/>
</dbReference>
<dbReference type="RefSeq" id="WP_149569246.1">
    <property type="nucleotide sequence ID" value="NZ_CP035807.1"/>
</dbReference>
<evidence type="ECO:0000313" key="3">
    <source>
        <dbReference type="Proteomes" id="UP000323824"/>
    </source>
</evidence>
<reference evidence="2 3" key="2">
    <citation type="submission" date="2019-09" db="EMBL/GenBank/DDBJ databases">
        <title>Complete Genome Sequence and Methylome Analysis of free living Spirochaetas.</title>
        <authorList>
            <person name="Leshcheva N."/>
            <person name="Mikheeva N."/>
        </authorList>
    </citation>
    <scope>NUCLEOTIDE SEQUENCE [LARGE SCALE GENOMIC DNA]</scope>
    <source>
        <strain evidence="2 3">P</strain>
    </source>
</reference>
<gene>
    <name evidence="2" type="ORF">EW093_15345</name>
</gene>
<dbReference type="GO" id="GO:2001070">
    <property type="term" value="F:starch binding"/>
    <property type="evidence" value="ECO:0007669"/>
    <property type="project" value="InterPro"/>
</dbReference>
<dbReference type="InterPro" id="IPR032640">
    <property type="entry name" value="AMPK1_CBM"/>
</dbReference>
<dbReference type="GO" id="GO:0016787">
    <property type="term" value="F:hydrolase activity"/>
    <property type="evidence" value="ECO:0007669"/>
    <property type="project" value="UniProtKB-KW"/>
</dbReference>
<reference evidence="2 3" key="1">
    <citation type="submission" date="2019-02" db="EMBL/GenBank/DDBJ databases">
        <authorList>
            <person name="Fomenkov A."/>
            <person name="Dubinina G."/>
            <person name="Grabovich M."/>
            <person name="Vincze T."/>
            <person name="Roberts R.J."/>
        </authorList>
    </citation>
    <scope>NUCLEOTIDE SEQUENCE [LARGE SCALE GENOMIC DNA]</scope>
    <source>
        <strain evidence="2 3">P</strain>
    </source>
</reference>
<dbReference type="OrthoDB" id="5451596at2"/>
<dbReference type="CDD" id="cd07184">
    <property type="entry name" value="E_set_Isoamylase_like_N"/>
    <property type="match status" value="1"/>
</dbReference>
<dbReference type="EMBL" id="CP035807">
    <property type="protein sequence ID" value="QEN06012.1"/>
    <property type="molecule type" value="Genomic_DNA"/>
</dbReference>
<name>A0A5C1QID3_9SPIO</name>
<dbReference type="Gene3D" id="2.60.40.10">
    <property type="entry name" value="Immunoglobulins"/>
    <property type="match status" value="1"/>
</dbReference>
<accession>A0A5C1QID3</accession>
<dbReference type="Pfam" id="PF16561">
    <property type="entry name" value="AMPK1_CBM"/>
    <property type="match status" value="1"/>
</dbReference>
<feature type="domain" description="CBM20" evidence="1">
    <location>
        <begin position="8"/>
        <end position="101"/>
    </location>
</feature>
<dbReference type="PROSITE" id="PS51166">
    <property type="entry name" value="CBM20"/>
    <property type="match status" value="1"/>
</dbReference>
<dbReference type="KEGG" id="sper:EW093_15345"/>
<sequence length="101" mass="11827">MSLTKRFLKTKPECKVTFKLDEEACHDAKSIHLVGDFNGWDKEDTQLKKNKTGDYSVTVTLEVGKDYHFRYLIDGKKWVNDWEADYYAPTEFNSENSVVRL</sequence>
<keyword evidence="2" id="KW-0378">Hydrolase</keyword>
<evidence type="ECO:0000313" key="2">
    <source>
        <dbReference type="EMBL" id="QEN06012.1"/>
    </source>
</evidence>